<evidence type="ECO:0000256" key="1">
    <source>
        <dbReference type="SAM" id="MobiDB-lite"/>
    </source>
</evidence>
<feature type="compositionally biased region" description="Basic and acidic residues" evidence="1">
    <location>
        <begin position="498"/>
        <end position="516"/>
    </location>
</feature>
<evidence type="ECO:0000256" key="2">
    <source>
        <dbReference type="SAM" id="Phobius"/>
    </source>
</evidence>
<proteinExistence type="predicted"/>
<name>A0A4S9X6A8_AURPU</name>
<feature type="region of interest" description="Disordered" evidence="1">
    <location>
        <begin position="398"/>
        <end position="443"/>
    </location>
</feature>
<dbReference type="Proteomes" id="UP000310039">
    <property type="component" value="Unassembled WGS sequence"/>
</dbReference>
<reference evidence="3 4" key="1">
    <citation type="submission" date="2018-10" db="EMBL/GenBank/DDBJ databases">
        <title>Fifty Aureobasidium pullulans genomes reveal a recombining polyextremotolerant generalist.</title>
        <authorList>
            <person name="Gostincar C."/>
            <person name="Turk M."/>
            <person name="Zajc J."/>
            <person name="Gunde-Cimerman N."/>
        </authorList>
    </citation>
    <scope>NUCLEOTIDE SEQUENCE [LARGE SCALE GENOMIC DNA]</scope>
    <source>
        <strain evidence="3 4">EXF-3403</strain>
    </source>
</reference>
<keyword evidence="2" id="KW-0472">Membrane</keyword>
<evidence type="ECO:0000313" key="3">
    <source>
        <dbReference type="EMBL" id="THZ74418.1"/>
    </source>
</evidence>
<dbReference type="EMBL" id="QZBT01000230">
    <property type="protein sequence ID" value="THZ74418.1"/>
    <property type="molecule type" value="Genomic_DNA"/>
</dbReference>
<gene>
    <name evidence="3" type="ORF">D6C84_09399</name>
</gene>
<dbReference type="PANTHER" id="PTHR16861">
    <property type="entry name" value="GLYCOPROTEIN 38"/>
    <property type="match status" value="1"/>
</dbReference>
<feature type="non-terminal residue" evidence="3">
    <location>
        <position position="1"/>
    </location>
</feature>
<feature type="region of interest" description="Disordered" evidence="1">
    <location>
        <begin position="488"/>
        <end position="516"/>
    </location>
</feature>
<dbReference type="PANTHER" id="PTHR16861:SF10">
    <property type="entry name" value="MID2 DOMAIN-CONTAINING PROTEIN"/>
    <property type="match status" value="1"/>
</dbReference>
<accession>A0A4S9X6A8</accession>
<feature type="compositionally biased region" description="Basic and acidic residues" evidence="1">
    <location>
        <begin position="424"/>
        <end position="436"/>
    </location>
</feature>
<feature type="compositionally biased region" description="Basic and acidic residues" evidence="1">
    <location>
        <begin position="398"/>
        <end position="408"/>
    </location>
</feature>
<keyword evidence="2" id="KW-0812">Transmembrane</keyword>
<feature type="transmembrane region" description="Helical" evidence="2">
    <location>
        <begin position="357"/>
        <end position="390"/>
    </location>
</feature>
<sequence length="516" mass="54458">WLGIFGGWKTSCRRTRINPTRPSAPSRDILFYTSPSYPSVVIRSPSHRSDQTVVADKVFCYPAKTSALIDSRSLRGCNGYTTLRTFLPHNNEAFRGLESAMRSPRSDLNSTSRQLLRLAVIAITLSPTLANPLIPKELGISGLSLNSLFGRGNCETPCGWSGQICCTGGQSCYTDANNQAQCASTTAPAQSETTGYWKYWTSTWVETHTETDIITKYSTGSSWCGDASTTAVVGGGGGVATSVWVAPSSAVASPTAASVSCNWNNGESSCGSICCASNQYCVTSGQCAAAAGASSKVSSGSSAGISPAILPTSSTLVIVTATSSPTTTVPFLAPVATGANVTLTGAQAVNSGGLSGGAIAGIVIGVIAGLILLSLLCLFCCARTLWVAIFGRKKNRRTERTEVIESHHHTSYGGAGGAAYAGSRPDRRWPGSEPPRREKKKSKFNELLGVGAGLAALAGVLGLKRKHDRRRDEKSDYSSAYTDASYSDYYTSESSASSDDRRTRGTRDDRRPSRHR</sequence>
<evidence type="ECO:0000313" key="4">
    <source>
        <dbReference type="Proteomes" id="UP000310039"/>
    </source>
</evidence>
<feature type="transmembrane region" description="Helical" evidence="2">
    <location>
        <begin position="444"/>
        <end position="463"/>
    </location>
</feature>
<protein>
    <submittedName>
        <fullName evidence="3">Uncharacterized protein</fullName>
    </submittedName>
</protein>
<feature type="compositionally biased region" description="Low complexity" evidence="1">
    <location>
        <begin position="488"/>
        <end position="497"/>
    </location>
</feature>
<keyword evidence="2" id="KW-1133">Transmembrane helix</keyword>
<dbReference type="AlphaFoldDB" id="A0A4S9X6A8"/>
<organism evidence="3 4">
    <name type="scientific">Aureobasidium pullulans</name>
    <name type="common">Black yeast</name>
    <name type="synonym">Pullularia pullulans</name>
    <dbReference type="NCBI Taxonomy" id="5580"/>
    <lineage>
        <taxon>Eukaryota</taxon>
        <taxon>Fungi</taxon>
        <taxon>Dikarya</taxon>
        <taxon>Ascomycota</taxon>
        <taxon>Pezizomycotina</taxon>
        <taxon>Dothideomycetes</taxon>
        <taxon>Dothideomycetidae</taxon>
        <taxon>Dothideales</taxon>
        <taxon>Saccotheciaceae</taxon>
        <taxon>Aureobasidium</taxon>
    </lineage>
</organism>
<comment type="caution">
    <text evidence="3">The sequence shown here is derived from an EMBL/GenBank/DDBJ whole genome shotgun (WGS) entry which is preliminary data.</text>
</comment>